<evidence type="ECO:0000313" key="5">
    <source>
        <dbReference type="WBParaSite" id="HPLM_0000646801-mRNA-1"/>
    </source>
</evidence>
<organism evidence="5">
    <name type="scientific">Haemonchus placei</name>
    <name type="common">Barber's pole worm</name>
    <dbReference type="NCBI Taxonomy" id="6290"/>
    <lineage>
        <taxon>Eukaryota</taxon>
        <taxon>Metazoa</taxon>
        <taxon>Ecdysozoa</taxon>
        <taxon>Nematoda</taxon>
        <taxon>Chromadorea</taxon>
        <taxon>Rhabditida</taxon>
        <taxon>Rhabditina</taxon>
        <taxon>Rhabditomorpha</taxon>
        <taxon>Strongyloidea</taxon>
        <taxon>Trichostrongylidae</taxon>
        <taxon>Haemonchus</taxon>
    </lineage>
</organism>
<keyword evidence="4" id="KW-1185">Reference proteome</keyword>
<evidence type="ECO:0000256" key="1">
    <source>
        <dbReference type="SAM" id="Coils"/>
    </source>
</evidence>
<reference evidence="3 4" key="2">
    <citation type="submission" date="2018-11" db="EMBL/GenBank/DDBJ databases">
        <authorList>
            <consortium name="Pathogen Informatics"/>
        </authorList>
    </citation>
    <scope>NUCLEOTIDE SEQUENCE [LARGE SCALE GENOMIC DNA]</scope>
    <source>
        <strain evidence="3 4">MHpl1</strain>
    </source>
</reference>
<evidence type="ECO:0000313" key="3">
    <source>
        <dbReference type="EMBL" id="VDO29051.1"/>
    </source>
</evidence>
<dbReference type="WBParaSite" id="HPLM_0000646801-mRNA-1">
    <property type="protein sequence ID" value="HPLM_0000646801-mRNA-1"/>
    <property type="gene ID" value="HPLM_0000646801"/>
</dbReference>
<reference evidence="5" key="1">
    <citation type="submission" date="2017-02" db="UniProtKB">
        <authorList>
            <consortium name="WormBaseParasite"/>
        </authorList>
    </citation>
    <scope>IDENTIFICATION</scope>
</reference>
<dbReference type="OrthoDB" id="10277071at2759"/>
<dbReference type="Pfam" id="PF25375">
    <property type="entry name" value="Lin-15B"/>
    <property type="match status" value="1"/>
</dbReference>
<name>A0A0N4W8E1_HAEPC</name>
<keyword evidence="1" id="KW-0175">Coiled coil</keyword>
<evidence type="ECO:0000259" key="2">
    <source>
        <dbReference type="Pfam" id="PF25375"/>
    </source>
</evidence>
<sequence>MVICRFCGGRREESDLRRSQSRGTVLVMLCALLEKKTINMPAAQTLYEGCVRLRKRICKSHFHEAALYIGEMVSKRCSGFDVEDLQDLFTVPARVMREIVDRFEPYRDEIDPGIPLTSYKLASFHRDFSRFKMDAFLEYWGKTDSDQGDIVGATVDSDEMNEASVSQPDTQNMIFPSDDNSDTAMFSCVKEEIQDPDLILAEDSHEVEPISASSLLETSTGAEDVLDHSVDSLEANSSPGLPAESLLGCSSCAKLHSRMAELQNIVKKLNDRVMELENAQMLQKLVKKEDQISQTFSNAVNSEMR</sequence>
<dbReference type="AlphaFoldDB" id="A0A0N4W8E1"/>
<protein>
    <submittedName>
        <fullName evidence="5">RB_A domain-containing protein</fullName>
    </submittedName>
</protein>
<gene>
    <name evidence="3" type="ORF">HPLM_LOCUS6460</name>
</gene>
<feature type="domain" description="Lin-15A/B-like" evidence="2">
    <location>
        <begin position="4"/>
        <end position="100"/>
    </location>
</feature>
<dbReference type="InterPro" id="IPR057432">
    <property type="entry name" value="Lin-15A/B-like_dom"/>
</dbReference>
<evidence type="ECO:0000313" key="4">
    <source>
        <dbReference type="Proteomes" id="UP000268014"/>
    </source>
</evidence>
<dbReference type="EMBL" id="UZAF01016498">
    <property type="protein sequence ID" value="VDO29051.1"/>
    <property type="molecule type" value="Genomic_DNA"/>
</dbReference>
<dbReference type="OMA" id="CKSHFHE"/>
<dbReference type="Proteomes" id="UP000268014">
    <property type="component" value="Unassembled WGS sequence"/>
</dbReference>
<feature type="coiled-coil region" evidence="1">
    <location>
        <begin position="252"/>
        <end position="279"/>
    </location>
</feature>
<accession>A0A0N4W8E1</accession>
<proteinExistence type="predicted"/>